<evidence type="ECO:0000313" key="11">
    <source>
        <dbReference type="Proteomes" id="UP000075635"/>
    </source>
</evidence>
<accession>A0A150STN9</accession>
<feature type="domain" description="ABC transporter" evidence="8">
    <location>
        <begin position="364"/>
        <end position="597"/>
    </location>
</feature>
<dbReference type="SMART" id="SM00382">
    <property type="entry name" value="AAA"/>
    <property type="match status" value="1"/>
</dbReference>
<dbReference type="EMBL" id="JEMB01000605">
    <property type="protein sequence ID" value="KYF95779.1"/>
    <property type="molecule type" value="Genomic_DNA"/>
</dbReference>
<dbReference type="PANTHER" id="PTHR24221">
    <property type="entry name" value="ATP-BINDING CASSETTE SUB-FAMILY B"/>
    <property type="match status" value="1"/>
</dbReference>
<reference evidence="10 11" key="1">
    <citation type="submission" date="2014-02" db="EMBL/GenBank/DDBJ databases">
        <title>The small core and large imbalanced accessory genome model reveals a collaborative survival strategy of Sorangium cellulosum strains in nature.</title>
        <authorList>
            <person name="Han K."/>
            <person name="Peng R."/>
            <person name="Blom J."/>
            <person name="Li Y.-Z."/>
        </authorList>
    </citation>
    <scope>NUCLEOTIDE SEQUENCE [LARGE SCALE GENOMIC DNA]</scope>
    <source>
        <strain evidence="10 11">So0011-07</strain>
    </source>
</reference>
<dbReference type="GO" id="GO:0016887">
    <property type="term" value="F:ATP hydrolysis activity"/>
    <property type="evidence" value="ECO:0007669"/>
    <property type="project" value="InterPro"/>
</dbReference>
<dbReference type="Gene3D" id="1.20.1560.10">
    <property type="entry name" value="ABC transporter type 1, transmembrane domain"/>
    <property type="match status" value="1"/>
</dbReference>
<dbReference type="GO" id="GO:0034040">
    <property type="term" value="F:ATPase-coupled lipid transmembrane transporter activity"/>
    <property type="evidence" value="ECO:0007669"/>
    <property type="project" value="TreeGrafter"/>
</dbReference>
<feature type="non-terminal residue" evidence="10">
    <location>
        <position position="1"/>
    </location>
</feature>
<gene>
    <name evidence="10" type="ORF">BE17_34415</name>
</gene>
<keyword evidence="4" id="KW-0067">ATP-binding</keyword>
<comment type="caution">
    <text evidence="10">The sequence shown here is derived from an EMBL/GenBank/DDBJ whole genome shotgun (WGS) entry which is preliminary data.</text>
</comment>
<dbReference type="GO" id="GO:0140359">
    <property type="term" value="F:ABC-type transporter activity"/>
    <property type="evidence" value="ECO:0007669"/>
    <property type="project" value="InterPro"/>
</dbReference>
<dbReference type="InterPro" id="IPR003593">
    <property type="entry name" value="AAA+_ATPase"/>
</dbReference>
<dbReference type="SUPFAM" id="SSF52540">
    <property type="entry name" value="P-loop containing nucleoside triphosphate hydrolases"/>
    <property type="match status" value="1"/>
</dbReference>
<dbReference type="PROSITE" id="PS50929">
    <property type="entry name" value="ABC_TM1F"/>
    <property type="match status" value="1"/>
</dbReference>
<dbReference type="InterPro" id="IPR011527">
    <property type="entry name" value="ABC1_TM_dom"/>
</dbReference>
<feature type="transmembrane region" description="Helical" evidence="7">
    <location>
        <begin position="42"/>
        <end position="65"/>
    </location>
</feature>
<keyword evidence="3" id="KW-0547">Nucleotide-binding</keyword>
<evidence type="ECO:0000256" key="6">
    <source>
        <dbReference type="ARBA" id="ARBA00023136"/>
    </source>
</evidence>
<evidence type="ECO:0000256" key="3">
    <source>
        <dbReference type="ARBA" id="ARBA00022741"/>
    </source>
</evidence>
<sequence>PPAELLGSDAGAQLSPELVAALREPPRRPGKELLRVLREDGLLTPLSLGLGFALAAAGVVLEALLLRSLLDLSISLGSIERRAAVLGVVLAFLAMMLALEVFLTAGVLRLGRHLEARLRVLFLEKVPRLADRYFHSRPMSDMAERSHSLHRLRLLVGVGGRLLRASLELVITTAAIAWMDPGSAPGAAVIAGAALGLPLLAQPLLVEADLRVRTHAGALARFYLDALLGIVAVRTHRAERAIRREHEALVVEWSRAGHAQLRTVVSVEGAHTAAGFGLAAWLFVDALHRSGGAASSLLLLYWMLNLPVLGVEIGQLARQYPAHRNITLRLLEPLGAIEQSGDDGGEATGPAPERAPADGGPLAIALEGVGVQVAGHQVLRDVDLEIPAGAHVAIVGPSGAGKSTLLGLLLGWYSPATGRVLVGGAPLDGRRIAALRRECAWLEPAVQLWNRSLHDNLVYGSPDDAPSFGGAIRAADLHDLLEALPDGLQTTLGEGGALVSGGQGQRVRLARAMLRRRARLVLLDEPFRGLDRPRRRALLARSRAWWEGATLLCVTHDVSETRAFDRVLVVEDGRVVEDGAPADLEATPGSRYKALLDAEEAVTRELWASALWRKLRLEGGKLVEGGAPSS</sequence>
<keyword evidence="5 7" id="KW-1133">Transmembrane helix</keyword>
<evidence type="ECO:0000259" key="9">
    <source>
        <dbReference type="PROSITE" id="PS50929"/>
    </source>
</evidence>
<dbReference type="Pfam" id="PF00005">
    <property type="entry name" value="ABC_tran"/>
    <property type="match status" value="1"/>
</dbReference>
<dbReference type="InterPro" id="IPR003439">
    <property type="entry name" value="ABC_transporter-like_ATP-bd"/>
</dbReference>
<evidence type="ECO:0000256" key="7">
    <source>
        <dbReference type="SAM" id="Phobius"/>
    </source>
</evidence>
<keyword evidence="2 7" id="KW-0812">Transmembrane</keyword>
<dbReference type="Gene3D" id="3.40.50.300">
    <property type="entry name" value="P-loop containing nucleotide triphosphate hydrolases"/>
    <property type="match status" value="1"/>
</dbReference>
<evidence type="ECO:0000256" key="2">
    <source>
        <dbReference type="ARBA" id="ARBA00022692"/>
    </source>
</evidence>
<dbReference type="InterPro" id="IPR039421">
    <property type="entry name" value="Type_1_exporter"/>
</dbReference>
<dbReference type="SUPFAM" id="SSF90123">
    <property type="entry name" value="ABC transporter transmembrane region"/>
    <property type="match status" value="1"/>
</dbReference>
<evidence type="ECO:0000256" key="1">
    <source>
        <dbReference type="ARBA" id="ARBA00004651"/>
    </source>
</evidence>
<evidence type="ECO:0000259" key="8">
    <source>
        <dbReference type="PROSITE" id="PS50893"/>
    </source>
</evidence>
<dbReference type="Proteomes" id="UP000075635">
    <property type="component" value="Unassembled WGS sequence"/>
</dbReference>
<feature type="domain" description="ABC transmembrane type-1" evidence="9">
    <location>
        <begin position="50"/>
        <end position="280"/>
    </location>
</feature>
<dbReference type="GO" id="GO:0005886">
    <property type="term" value="C:plasma membrane"/>
    <property type="evidence" value="ECO:0007669"/>
    <property type="project" value="UniProtKB-SubCell"/>
</dbReference>
<dbReference type="InterPro" id="IPR027417">
    <property type="entry name" value="P-loop_NTPase"/>
</dbReference>
<dbReference type="GO" id="GO:0005524">
    <property type="term" value="F:ATP binding"/>
    <property type="evidence" value="ECO:0007669"/>
    <property type="project" value="UniProtKB-KW"/>
</dbReference>
<dbReference type="PANTHER" id="PTHR24221:SF654">
    <property type="entry name" value="ATP-BINDING CASSETTE SUB-FAMILY B MEMBER 6"/>
    <property type="match status" value="1"/>
</dbReference>
<evidence type="ECO:0000313" key="10">
    <source>
        <dbReference type="EMBL" id="KYF95779.1"/>
    </source>
</evidence>
<comment type="subcellular location">
    <subcellularLocation>
        <location evidence="1">Cell membrane</location>
        <topology evidence="1">Multi-pass membrane protein</topology>
    </subcellularLocation>
</comment>
<dbReference type="AlphaFoldDB" id="A0A150STN9"/>
<name>A0A150STN9_SORCE</name>
<dbReference type="InterPro" id="IPR036640">
    <property type="entry name" value="ABC1_TM_sf"/>
</dbReference>
<dbReference type="PROSITE" id="PS50893">
    <property type="entry name" value="ABC_TRANSPORTER_2"/>
    <property type="match status" value="1"/>
</dbReference>
<proteinExistence type="predicted"/>
<keyword evidence="6 7" id="KW-0472">Membrane</keyword>
<organism evidence="10 11">
    <name type="scientific">Sorangium cellulosum</name>
    <name type="common">Polyangium cellulosum</name>
    <dbReference type="NCBI Taxonomy" id="56"/>
    <lineage>
        <taxon>Bacteria</taxon>
        <taxon>Pseudomonadati</taxon>
        <taxon>Myxococcota</taxon>
        <taxon>Polyangia</taxon>
        <taxon>Polyangiales</taxon>
        <taxon>Polyangiaceae</taxon>
        <taxon>Sorangium</taxon>
    </lineage>
</organism>
<evidence type="ECO:0000256" key="5">
    <source>
        <dbReference type="ARBA" id="ARBA00022989"/>
    </source>
</evidence>
<protein>
    <submittedName>
        <fullName evidence="10">ABC transporter permease</fullName>
    </submittedName>
</protein>
<feature type="transmembrane region" description="Helical" evidence="7">
    <location>
        <begin position="85"/>
        <end position="108"/>
    </location>
</feature>
<evidence type="ECO:0000256" key="4">
    <source>
        <dbReference type="ARBA" id="ARBA00022840"/>
    </source>
</evidence>